<proteinExistence type="inferred from homology"/>
<dbReference type="Proteomes" id="UP000008866">
    <property type="component" value="Unassembled WGS sequence"/>
</dbReference>
<evidence type="ECO:0000256" key="7">
    <source>
        <dbReference type="ARBA" id="ARBA00023242"/>
    </source>
</evidence>
<evidence type="ECO:0000256" key="6">
    <source>
        <dbReference type="ARBA" id="ARBA00023004"/>
    </source>
</evidence>
<keyword evidence="3" id="KW-0479">Metal-binding</keyword>
<dbReference type="PROSITE" id="PS51471">
    <property type="entry name" value="FE2OG_OXY"/>
    <property type="match status" value="1"/>
</dbReference>
<dbReference type="SUPFAM" id="SSF51197">
    <property type="entry name" value="Clavaminate synthase-like"/>
    <property type="match status" value="1"/>
</dbReference>
<evidence type="ECO:0000313" key="9">
    <source>
        <dbReference type="EMBL" id="EFE35575.1"/>
    </source>
</evidence>
<dbReference type="GO" id="GO:0051213">
    <property type="term" value="F:dioxygenase activity"/>
    <property type="evidence" value="ECO:0007669"/>
    <property type="project" value="UniProtKB-KW"/>
</dbReference>
<name>D4AN14_ARTBC</name>
<accession>D4AN14</accession>
<sequence length="307" mass="34245">MRNTAEGLLDGPGGLERYKINQLPDTAYYIPNFISEDEEEMLLSKTWPSALSKSNALLASPLPAWLDSPIASRFQDLCIFAESPHKSPNHVLINEYQPGQGIMPHEDGSAYYPIVATVSLAAPIILDIYDKRPNDLPAPELPPVEKEAVRNQIAPRFRILQERRSLLVTTGTLYSDFLHGIAERTSDEDLGPDTICNWGNLGDSQLFGTGKYERQTRISLTYRDVLKVSKLGNSLRFLIYHIKGSMIHLSLTFSLPNFSLYHFFVAAAEVPSCTAVRITAEKMVLLIIDPGGAARKLNERYIMHSAV</sequence>
<dbReference type="GO" id="GO:0046872">
    <property type="term" value="F:metal ion binding"/>
    <property type="evidence" value="ECO:0007669"/>
    <property type="project" value="UniProtKB-KW"/>
</dbReference>
<dbReference type="eggNOG" id="KOG3200">
    <property type="taxonomic scope" value="Eukaryota"/>
</dbReference>
<dbReference type="Gene3D" id="2.60.120.590">
    <property type="entry name" value="Alpha-ketoglutarate-dependent dioxygenase AlkB-like"/>
    <property type="match status" value="1"/>
</dbReference>
<dbReference type="HOGENOM" id="CLU_059836_0_0_1"/>
<dbReference type="STRING" id="663331.D4AN14"/>
<dbReference type="PANTHER" id="PTHR46030:SF1">
    <property type="entry name" value="ALPHA-KETOGLUTARATE-DEPENDENT DIOXYGENASE ALKB HOMOLOG 6"/>
    <property type="match status" value="1"/>
</dbReference>
<dbReference type="KEGG" id="abe:ARB_05618"/>
<keyword evidence="7" id="KW-0539">Nucleus</keyword>
<dbReference type="InterPro" id="IPR005123">
    <property type="entry name" value="Oxoglu/Fe-dep_dioxygenase_dom"/>
</dbReference>
<comment type="caution">
    <text evidence="9">The sequence shown here is derived from an EMBL/GenBank/DDBJ whole genome shotgun (WGS) entry which is preliminary data.</text>
</comment>
<dbReference type="InterPro" id="IPR027450">
    <property type="entry name" value="AlkB-like"/>
</dbReference>
<comment type="similarity">
    <text evidence="2">Belongs to the alkB family.</text>
</comment>
<dbReference type="GO" id="GO:0005634">
    <property type="term" value="C:nucleus"/>
    <property type="evidence" value="ECO:0007669"/>
    <property type="project" value="UniProtKB-SubCell"/>
</dbReference>
<evidence type="ECO:0000256" key="5">
    <source>
        <dbReference type="ARBA" id="ARBA00023002"/>
    </source>
</evidence>
<dbReference type="AlphaFoldDB" id="D4AN14"/>
<evidence type="ECO:0000259" key="8">
    <source>
        <dbReference type="PROSITE" id="PS51471"/>
    </source>
</evidence>
<keyword evidence="4" id="KW-0223">Dioxygenase</keyword>
<protein>
    <recommendedName>
        <fullName evidence="8">Fe2OG dioxygenase domain-containing protein</fullName>
    </recommendedName>
</protein>
<evidence type="ECO:0000313" key="10">
    <source>
        <dbReference type="Proteomes" id="UP000008866"/>
    </source>
</evidence>
<keyword evidence="5" id="KW-0560">Oxidoreductase</keyword>
<dbReference type="Pfam" id="PF13532">
    <property type="entry name" value="2OG-FeII_Oxy_2"/>
    <property type="match status" value="1"/>
</dbReference>
<dbReference type="PANTHER" id="PTHR46030">
    <property type="entry name" value="ALPHA-KETOGLUTARATE-DEPENDENT DIOXYGENASE ALKB HOMOLOG 6"/>
    <property type="match status" value="1"/>
</dbReference>
<organism evidence="9 10">
    <name type="scientific">Arthroderma benhamiae (strain ATCC MYA-4681 / CBS 112371)</name>
    <name type="common">Trichophyton mentagrophytes</name>
    <dbReference type="NCBI Taxonomy" id="663331"/>
    <lineage>
        <taxon>Eukaryota</taxon>
        <taxon>Fungi</taxon>
        <taxon>Dikarya</taxon>
        <taxon>Ascomycota</taxon>
        <taxon>Pezizomycotina</taxon>
        <taxon>Eurotiomycetes</taxon>
        <taxon>Eurotiomycetidae</taxon>
        <taxon>Onygenales</taxon>
        <taxon>Arthrodermataceae</taxon>
        <taxon>Trichophyton</taxon>
    </lineage>
</organism>
<reference evidence="10" key="1">
    <citation type="journal article" date="2011" name="Genome Biol.">
        <title>Comparative and functional genomics provide insights into the pathogenicity of dermatophytic fungi.</title>
        <authorList>
            <person name="Burmester A."/>
            <person name="Shelest E."/>
            <person name="Gloeckner G."/>
            <person name="Heddergott C."/>
            <person name="Schindler S."/>
            <person name="Staib P."/>
            <person name="Heidel A."/>
            <person name="Felder M."/>
            <person name="Petzold A."/>
            <person name="Szafranski K."/>
            <person name="Feuermann M."/>
            <person name="Pedruzzi I."/>
            <person name="Priebe S."/>
            <person name="Groth M."/>
            <person name="Winkler R."/>
            <person name="Li W."/>
            <person name="Kniemeyer O."/>
            <person name="Schroeckh V."/>
            <person name="Hertweck C."/>
            <person name="Hube B."/>
            <person name="White T.C."/>
            <person name="Platzer M."/>
            <person name="Guthke R."/>
            <person name="Heitman J."/>
            <person name="Woestemeyer J."/>
            <person name="Zipfel P.F."/>
            <person name="Monod M."/>
            <person name="Brakhage A.A."/>
        </authorList>
    </citation>
    <scope>NUCLEOTIDE SEQUENCE [LARGE SCALE GENOMIC DNA]</scope>
    <source>
        <strain evidence="10">ATCC MYA-4681 / CBS 112371</strain>
    </source>
</reference>
<keyword evidence="6" id="KW-0408">Iron</keyword>
<dbReference type="GeneID" id="9524210"/>
<dbReference type="InterPro" id="IPR037151">
    <property type="entry name" value="AlkB-like_sf"/>
</dbReference>
<evidence type="ECO:0000256" key="3">
    <source>
        <dbReference type="ARBA" id="ARBA00022723"/>
    </source>
</evidence>
<gene>
    <name evidence="9" type="ORF">ARB_05618</name>
</gene>
<comment type="subcellular location">
    <subcellularLocation>
        <location evidence="1">Nucleus</location>
    </subcellularLocation>
</comment>
<dbReference type="RefSeq" id="XP_003016220.1">
    <property type="nucleotide sequence ID" value="XM_003016174.1"/>
</dbReference>
<keyword evidence="10" id="KW-1185">Reference proteome</keyword>
<evidence type="ECO:0000256" key="4">
    <source>
        <dbReference type="ARBA" id="ARBA00022964"/>
    </source>
</evidence>
<dbReference type="OMA" id="CIFAESP"/>
<dbReference type="EMBL" id="ABSU01000003">
    <property type="protein sequence ID" value="EFE35575.1"/>
    <property type="molecule type" value="Genomic_DNA"/>
</dbReference>
<dbReference type="InterPro" id="IPR032862">
    <property type="entry name" value="ALKBH6"/>
</dbReference>
<feature type="domain" description="Fe2OG dioxygenase" evidence="8">
    <location>
        <begin position="87"/>
        <end position="226"/>
    </location>
</feature>
<evidence type="ECO:0000256" key="1">
    <source>
        <dbReference type="ARBA" id="ARBA00004123"/>
    </source>
</evidence>
<evidence type="ECO:0000256" key="2">
    <source>
        <dbReference type="ARBA" id="ARBA00007879"/>
    </source>
</evidence>